<dbReference type="InParanoid" id="A0A1W4WDP8"/>
<name>A0A1W4WDP8_AGRPL</name>
<dbReference type="AlphaFoldDB" id="A0A1W4WDP8"/>
<organism evidence="1 2">
    <name type="scientific">Agrilus planipennis</name>
    <name type="common">Emerald ash borer</name>
    <name type="synonym">Agrilus marcopoli</name>
    <dbReference type="NCBI Taxonomy" id="224129"/>
    <lineage>
        <taxon>Eukaryota</taxon>
        <taxon>Metazoa</taxon>
        <taxon>Ecdysozoa</taxon>
        <taxon>Arthropoda</taxon>
        <taxon>Hexapoda</taxon>
        <taxon>Insecta</taxon>
        <taxon>Pterygota</taxon>
        <taxon>Neoptera</taxon>
        <taxon>Endopterygota</taxon>
        <taxon>Coleoptera</taxon>
        <taxon>Polyphaga</taxon>
        <taxon>Elateriformia</taxon>
        <taxon>Buprestoidea</taxon>
        <taxon>Buprestidae</taxon>
        <taxon>Agrilinae</taxon>
        <taxon>Agrilus</taxon>
    </lineage>
</organism>
<sequence length="130" mass="15347">MKKDIKKMLRRSRSFCRLRTCRTLVIRKATSWDGLVDRIMASNPSFFWIELNIWLMDDGFSSKYMSSSDRRVPTNLPVKENSLQTTNLTIFWTALHTEWRYFELIACGVFAQRIGLLTIEVKLFFPNNSQ</sequence>
<evidence type="ECO:0000313" key="2">
    <source>
        <dbReference type="RefSeq" id="XP_018322064.1"/>
    </source>
</evidence>
<evidence type="ECO:0000313" key="1">
    <source>
        <dbReference type="Proteomes" id="UP000192223"/>
    </source>
</evidence>
<protein>
    <submittedName>
        <fullName evidence="2">Uncharacterized protein LOC108734853</fullName>
    </submittedName>
</protein>
<gene>
    <name evidence="2" type="primary">LOC108734853</name>
</gene>
<dbReference type="Proteomes" id="UP000192223">
    <property type="component" value="Unplaced"/>
</dbReference>
<proteinExistence type="predicted"/>
<dbReference type="GeneID" id="108734853"/>
<keyword evidence="1" id="KW-1185">Reference proteome</keyword>
<reference evidence="2" key="1">
    <citation type="submission" date="2025-08" db="UniProtKB">
        <authorList>
            <consortium name="RefSeq"/>
        </authorList>
    </citation>
    <scope>IDENTIFICATION</scope>
    <source>
        <tissue evidence="2">Entire body</tissue>
    </source>
</reference>
<dbReference type="RefSeq" id="XP_018322064.1">
    <property type="nucleotide sequence ID" value="XM_018466562.1"/>
</dbReference>
<dbReference type="KEGG" id="apln:108734853"/>
<accession>A0A1W4WDP8</accession>